<keyword evidence="3" id="KW-0732">Signal</keyword>
<dbReference type="PROSITE" id="PS50278">
    <property type="entry name" value="PDGF_2"/>
    <property type="match status" value="1"/>
</dbReference>
<accession>A0ABN8QXB3</accession>
<dbReference type="EMBL" id="CALNXI010001533">
    <property type="protein sequence ID" value="CAH3171539.1"/>
    <property type="molecule type" value="Genomic_DNA"/>
</dbReference>
<dbReference type="Pfam" id="PF00341">
    <property type="entry name" value="PDGF"/>
    <property type="match status" value="1"/>
</dbReference>
<comment type="caution">
    <text evidence="5">The sequence shown here is derived from an EMBL/GenBank/DDBJ whole genome shotgun (WGS) entry which is preliminary data.</text>
</comment>
<evidence type="ECO:0000259" key="4">
    <source>
        <dbReference type="PROSITE" id="PS50278"/>
    </source>
</evidence>
<evidence type="ECO:0000313" key="6">
    <source>
        <dbReference type="Proteomes" id="UP001159427"/>
    </source>
</evidence>
<keyword evidence="2" id="KW-0812">Transmembrane</keyword>
<gene>
    <name evidence="5" type="ORF">PEVE_00007919</name>
</gene>
<sequence>MSRISVLIAVIMASLVFQQTCVSSLKLQDQPCKLRPTIIPVKQKGFKPHHIELHRCKGTCGNSQPSQKPCVATSTQQISLELTDLTTTSENKGDKVVYMVNHTGCGCSCEAINNCKFDEGEVPDEDNCRCIKTGPTAQGLGGGNEKVDVLPYQIGLVFLGVFALCVLVLDMIMCAKGQGVIYKVGKKCCLSDHNRGGNRGEVRSNGKCSAEKETRNGHTSPAEERV</sequence>
<organism evidence="5 6">
    <name type="scientific">Porites evermanni</name>
    <dbReference type="NCBI Taxonomy" id="104178"/>
    <lineage>
        <taxon>Eukaryota</taxon>
        <taxon>Metazoa</taxon>
        <taxon>Cnidaria</taxon>
        <taxon>Anthozoa</taxon>
        <taxon>Hexacorallia</taxon>
        <taxon>Scleractinia</taxon>
        <taxon>Fungiina</taxon>
        <taxon>Poritidae</taxon>
        <taxon>Porites</taxon>
    </lineage>
</organism>
<protein>
    <recommendedName>
        <fullName evidence="4">Platelet-derived growth factor (PDGF) family profile domain-containing protein</fullName>
    </recommendedName>
</protein>
<name>A0ABN8QXB3_9CNID</name>
<dbReference type="InterPro" id="IPR000072">
    <property type="entry name" value="PDGF/VEGF_dom"/>
</dbReference>
<keyword evidence="2" id="KW-1133">Transmembrane helix</keyword>
<keyword evidence="2" id="KW-0472">Membrane</keyword>
<feature type="signal peptide" evidence="3">
    <location>
        <begin position="1"/>
        <end position="18"/>
    </location>
</feature>
<evidence type="ECO:0000256" key="2">
    <source>
        <dbReference type="SAM" id="Phobius"/>
    </source>
</evidence>
<feature type="region of interest" description="Disordered" evidence="1">
    <location>
        <begin position="197"/>
        <end position="226"/>
    </location>
</feature>
<evidence type="ECO:0000256" key="1">
    <source>
        <dbReference type="SAM" id="MobiDB-lite"/>
    </source>
</evidence>
<dbReference type="SUPFAM" id="SSF57501">
    <property type="entry name" value="Cystine-knot cytokines"/>
    <property type="match status" value="1"/>
</dbReference>
<dbReference type="Proteomes" id="UP001159427">
    <property type="component" value="Unassembled WGS sequence"/>
</dbReference>
<feature type="domain" description="Platelet-derived growth factor (PDGF) family profile" evidence="4">
    <location>
        <begin position="46"/>
        <end position="107"/>
    </location>
</feature>
<feature type="transmembrane region" description="Helical" evidence="2">
    <location>
        <begin position="154"/>
        <end position="173"/>
    </location>
</feature>
<feature type="chain" id="PRO_5045823330" description="Platelet-derived growth factor (PDGF) family profile domain-containing protein" evidence="3">
    <location>
        <begin position="19"/>
        <end position="226"/>
    </location>
</feature>
<keyword evidence="6" id="KW-1185">Reference proteome</keyword>
<dbReference type="InterPro" id="IPR029034">
    <property type="entry name" value="Cystine-knot_cytokine"/>
</dbReference>
<evidence type="ECO:0000313" key="5">
    <source>
        <dbReference type="EMBL" id="CAH3171539.1"/>
    </source>
</evidence>
<proteinExistence type="predicted"/>
<evidence type="ECO:0000256" key="3">
    <source>
        <dbReference type="SAM" id="SignalP"/>
    </source>
</evidence>
<reference evidence="5 6" key="1">
    <citation type="submission" date="2022-05" db="EMBL/GenBank/DDBJ databases">
        <authorList>
            <consortium name="Genoscope - CEA"/>
            <person name="William W."/>
        </authorList>
    </citation>
    <scope>NUCLEOTIDE SEQUENCE [LARGE SCALE GENOMIC DNA]</scope>
</reference>
<dbReference type="Gene3D" id="2.10.90.10">
    <property type="entry name" value="Cystine-knot cytokines"/>
    <property type="match status" value="1"/>
</dbReference>